<protein>
    <submittedName>
        <fullName evidence="1">Uncharacterized protein</fullName>
    </submittedName>
</protein>
<dbReference type="Proteomes" id="UP000192907">
    <property type="component" value="Unassembled WGS sequence"/>
</dbReference>
<dbReference type="STRING" id="1513793.SAMN06296036_12489"/>
<organism evidence="1 2">
    <name type="scientific">Pseudobacteriovorax antillogorgiicola</name>
    <dbReference type="NCBI Taxonomy" id="1513793"/>
    <lineage>
        <taxon>Bacteria</taxon>
        <taxon>Pseudomonadati</taxon>
        <taxon>Bdellovibrionota</taxon>
        <taxon>Oligoflexia</taxon>
        <taxon>Oligoflexales</taxon>
        <taxon>Pseudobacteriovoracaceae</taxon>
        <taxon>Pseudobacteriovorax</taxon>
    </lineage>
</organism>
<name>A0A1Y6CS13_9BACT</name>
<evidence type="ECO:0000313" key="2">
    <source>
        <dbReference type="Proteomes" id="UP000192907"/>
    </source>
</evidence>
<proteinExistence type="predicted"/>
<reference evidence="2" key="1">
    <citation type="submission" date="2017-04" db="EMBL/GenBank/DDBJ databases">
        <authorList>
            <person name="Varghese N."/>
            <person name="Submissions S."/>
        </authorList>
    </citation>
    <scope>NUCLEOTIDE SEQUENCE [LARGE SCALE GENOMIC DNA]</scope>
    <source>
        <strain evidence="2">RKEM611</strain>
    </source>
</reference>
<sequence>MKSRTWSLLIVLVCGVFAVYHFNSDDQIGRAPSPMLETLDIQNSKEKPLTHSPRQQVEDQKRDLVEMLPPTAEDKVESASKKGRENHIARKTDEYVDKGLITGGDLEITEENIDQLIQEAKDSGEVAKLSFLLLTKINLRQLNGENLDQLSAYSEIGERFPELFGDSRFLLAYYGAAYMANNLEVAKKVTGILESAKLDDHWEDLDCIRYLNGKLEGAHTDVLENLRLGCVESDSILKVSISSLGG</sequence>
<dbReference type="AlphaFoldDB" id="A0A1Y6CS13"/>
<dbReference type="RefSeq" id="WP_132323949.1">
    <property type="nucleotide sequence ID" value="NZ_SLZT01000024.1"/>
</dbReference>
<evidence type="ECO:0000313" key="1">
    <source>
        <dbReference type="EMBL" id="SMF69007.1"/>
    </source>
</evidence>
<keyword evidence="2" id="KW-1185">Reference proteome</keyword>
<dbReference type="EMBL" id="FWZT01000024">
    <property type="protein sequence ID" value="SMF69007.1"/>
    <property type="molecule type" value="Genomic_DNA"/>
</dbReference>
<accession>A0A1Y6CS13</accession>
<gene>
    <name evidence="1" type="ORF">SAMN06296036_12489</name>
</gene>